<name>A0A4D8PS37_9PROT</name>
<dbReference type="SUPFAM" id="SSF47413">
    <property type="entry name" value="lambda repressor-like DNA-binding domains"/>
    <property type="match status" value="1"/>
</dbReference>
<gene>
    <name evidence="3" type="ORF">D3093_33415</name>
</gene>
<evidence type="ECO:0000313" key="4">
    <source>
        <dbReference type="Proteomes" id="UP000298595"/>
    </source>
</evidence>
<evidence type="ECO:0000313" key="3">
    <source>
        <dbReference type="EMBL" id="QCO00155.1"/>
    </source>
</evidence>
<evidence type="ECO:0000256" key="1">
    <source>
        <dbReference type="SAM" id="MobiDB-lite"/>
    </source>
</evidence>
<geneLocation type="plasmid" evidence="3 4">
    <name>p5</name>
</geneLocation>
<dbReference type="GO" id="GO:0003677">
    <property type="term" value="F:DNA binding"/>
    <property type="evidence" value="ECO:0007669"/>
    <property type="project" value="InterPro"/>
</dbReference>
<dbReference type="InterPro" id="IPR001387">
    <property type="entry name" value="Cro/C1-type_HTH"/>
</dbReference>
<dbReference type="InterPro" id="IPR010982">
    <property type="entry name" value="Lambda_DNA-bd_dom_sf"/>
</dbReference>
<sequence>MTVIEMAALMKIGQSRYTVLQYGRALPDAEKLEPLCLRYGVTLDWLYRGDMRLLPYALVEELERHRLSLNEHGHPHKRPPGRPAGTGTKSKRADKPA</sequence>
<reference evidence="3 4" key="1">
    <citation type="submission" date="2018-09" db="EMBL/GenBank/DDBJ databases">
        <title>Whole genome based analysis of evolution and adaptive divergence in Indian and Brazilian strains of Azospirillum brasilense.</title>
        <authorList>
            <person name="Singh C."/>
            <person name="Tripathi A.K."/>
        </authorList>
    </citation>
    <scope>NUCLEOTIDE SEQUENCE [LARGE SCALE GENOMIC DNA]</scope>
    <source>
        <strain evidence="3 4">MTCC4035</strain>
        <plasmid evidence="3 4">p5</plasmid>
    </source>
</reference>
<accession>A0A4D8PS37</accession>
<feature type="domain" description="HTH cro/C1-type" evidence="2">
    <location>
        <begin position="23"/>
        <end position="46"/>
    </location>
</feature>
<evidence type="ECO:0000259" key="2">
    <source>
        <dbReference type="PROSITE" id="PS50943"/>
    </source>
</evidence>
<dbReference type="PROSITE" id="PS50943">
    <property type="entry name" value="HTH_CROC1"/>
    <property type="match status" value="1"/>
</dbReference>
<dbReference type="CDD" id="cd00093">
    <property type="entry name" value="HTH_XRE"/>
    <property type="match status" value="1"/>
</dbReference>
<feature type="region of interest" description="Disordered" evidence="1">
    <location>
        <begin position="69"/>
        <end position="97"/>
    </location>
</feature>
<organism evidence="3 4">
    <name type="scientific">Azospirillum argentinense</name>
    <dbReference type="NCBI Taxonomy" id="2970906"/>
    <lineage>
        <taxon>Bacteria</taxon>
        <taxon>Pseudomonadati</taxon>
        <taxon>Pseudomonadota</taxon>
        <taxon>Alphaproteobacteria</taxon>
        <taxon>Rhodospirillales</taxon>
        <taxon>Azospirillaceae</taxon>
        <taxon>Azospirillum</taxon>
    </lineage>
</organism>
<dbReference type="AlphaFoldDB" id="A0A4D8PS37"/>
<dbReference type="Proteomes" id="UP000298595">
    <property type="component" value="Plasmid p5"/>
</dbReference>
<dbReference type="KEGG" id="aare:D3093_33415"/>
<protein>
    <submittedName>
        <fullName evidence="3">XRE family transcriptional regulator</fullName>
    </submittedName>
</protein>
<proteinExistence type="predicted"/>
<dbReference type="EMBL" id="CP032326">
    <property type="protein sequence ID" value="QCO00155.1"/>
    <property type="molecule type" value="Genomic_DNA"/>
</dbReference>
<keyword evidence="3" id="KW-0614">Plasmid</keyword>